<evidence type="ECO:0000256" key="4">
    <source>
        <dbReference type="ARBA" id="ARBA00022741"/>
    </source>
</evidence>
<feature type="compositionally biased region" description="Acidic residues" evidence="7">
    <location>
        <begin position="1235"/>
        <end position="1257"/>
    </location>
</feature>
<feature type="compositionally biased region" description="Low complexity" evidence="7">
    <location>
        <begin position="1189"/>
        <end position="1201"/>
    </location>
</feature>
<comment type="caution">
    <text evidence="10">The sequence shown here is derived from an EMBL/GenBank/DDBJ whole genome shotgun (WGS) entry which is preliminary data.</text>
</comment>
<keyword evidence="1" id="KW-0157">Chromophore</keyword>
<protein>
    <recommendedName>
        <fullName evidence="9">PAS domain-containing protein</fullName>
    </recommendedName>
</protein>
<feature type="compositionally biased region" description="Polar residues" evidence="7">
    <location>
        <begin position="1261"/>
        <end position="1276"/>
    </location>
</feature>
<dbReference type="Proteomes" id="UP000612055">
    <property type="component" value="Unassembled WGS sequence"/>
</dbReference>
<dbReference type="Pfam" id="PF25474">
    <property type="entry name" value="TPR_TmcB"/>
    <property type="match status" value="1"/>
</dbReference>
<evidence type="ECO:0000313" key="10">
    <source>
        <dbReference type="EMBL" id="KAG2486667.1"/>
    </source>
</evidence>
<feature type="region of interest" description="Disordered" evidence="7">
    <location>
        <begin position="1357"/>
        <end position="1400"/>
    </location>
</feature>
<evidence type="ECO:0000256" key="8">
    <source>
        <dbReference type="SAM" id="Phobius"/>
    </source>
</evidence>
<feature type="region of interest" description="Disordered" evidence="7">
    <location>
        <begin position="1292"/>
        <end position="1345"/>
    </location>
</feature>
<feature type="transmembrane region" description="Helical" evidence="8">
    <location>
        <begin position="1648"/>
        <end position="1670"/>
    </location>
</feature>
<accession>A0A835XNL2</accession>
<feature type="transmembrane region" description="Helical" evidence="8">
    <location>
        <begin position="1848"/>
        <end position="1868"/>
    </location>
</feature>
<keyword evidence="11" id="KW-1185">Reference proteome</keyword>
<keyword evidence="1" id="KW-0600">Photoreceptor protein</keyword>
<keyword evidence="8" id="KW-1133">Transmembrane helix</keyword>
<evidence type="ECO:0000256" key="1">
    <source>
        <dbReference type="ARBA" id="ARBA00022543"/>
    </source>
</evidence>
<feature type="transmembrane region" description="Helical" evidence="8">
    <location>
        <begin position="153"/>
        <end position="176"/>
    </location>
</feature>
<feature type="transmembrane region" description="Helical" evidence="8">
    <location>
        <begin position="2049"/>
        <end position="2070"/>
    </location>
</feature>
<feature type="transmembrane region" description="Helical" evidence="8">
    <location>
        <begin position="292"/>
        <end position="310"/>
    </location>
</feature>
<feature type="transmembrane region" description="Helical" evidence="8">
    <location>
        <begin position="1441"/>
        <end position="1461"/>
    </location>
</feature>
<dbReference type="PANTHER" id="PTHR31600:SF2">
    <property type="entry name" value="GAMETE ENRICHED GENE 10 PROTEIN-RELATED"/>
    <property type="match status" value="1"/>
</dbReference>
<keyword evidence="5" id="KW-0418">Kinase</keyword>
<dbReference type="SUPFAM" id="SSF55785">
    <property type="entry name" value="PYP-like sensor domain (PAS domain)"/>
    <property type="match status" value="1"/>
</dbReference>
<dbReference type="InterPro" id="IPR052994">
    <property type="entry name" value="Tiny_macrocysts_regulators"/>
</dbReference>
<feature type="transmembrane region" description="Helical" evidence="8">
    <location>
        <begin position="197"/>
        <end position="214"/>
    </location>
</feature>
<feature type="compositionally biased region" description="Basic and acidic residues" evidence="7">
    <location>
        <begin position="1360"/>
        <end position="1383"/>
    </location>
</feature>
<keyword evidence="8" id="KW-0472">Membrane</keyword>
<dbReference type="Gene3D" id="3.30.450.20">
    <property type="entry name" value="PAS domain"/>
    <property type="match status" value="1"/>
</dbReference>
<dbReference type="InterPro" id="IPR057352">
    <property type="entry name" value="TPR_TmcB/C"/>
</dbReference>
<dbReference type="OrthoDB" id="542352at2759"/>
<dbReference type="EMBL" id="JAEHOE010000109">
    <property type="protein sequence ID" value="KAG2486667.1"/>
    <property type="molecule type" value="Genomic_DNA"/>
</dbReference>
<feature type="transmembrane region" description="Helical" evidence="8">
    <location>
        <begin position="220"/>
        <end position="239"/>
    </location>
</feature>
<dbReference type="CDD" id="cd00130">
    <property type="entry name" value="PAS"/>
    <property type="match status" value="1"/>
</dbReference>
<keyword evidence="6" id="KW-0067">ATP-binding</keyword>
<reference evidence="10" key="1">
    <citation type="journal article" date="2020" name="bioRxiv">
        <title>Comparative genomics of Chlamydomonas.</title>
        <authorList>
            <person name="Craig R.J."/>
            <person name="Hasan A.R."/>
            <person name="Ness R.W."/>
            <person name="Keightley P.D."/>
        </authorList>
    </citation>
    <scope>NUCLEOTIDE SEQUENCE</scope>
    <source>
        <strain evidence="10">CCAP 11/70</strain>
    </source>
</reference>
<feature type="compositionally biased region" description="Basic and acidic residues" evidence="7">
    <location>
        <begin position="1217"/>
        <end position="1229"/>
    </location>
</feature>
<evidence type="ECO:0000256" key="7">
    <source>
        <dbReference type="SAM" id="MobiDB-lite"/>
    </source>
</evidence>
<feature type="region of interest" description="Disordered" evidence="7">
    <location>
        <begin position="1179"/>
        <end position="1276"/>
    </location>
</feature>
<dbReference type="SMART" id="SM00091">
    <property type="entry name" value="PAS"/>
    <property type="match status" value="1"/>
</dbReference>
<dbReference type="GO" id="GO:0005524">
    <property type="term" value="F:ATP binding"/>
    <property type="evidence" value="ECO:0007669"/>
    <property type="project" value="UniProtKB-KW"/>
</dbReference>
<proteinExistence type="predicted"/>
<evidence type="ECO:0000313" key="11">
    <source>
        <dbReference type="Proteomes" id="UP000612055"/>
    </source>
</evidence>
<feature type="compositionally biased region" description="Low complexity" evidence="7">
    <location>
        <begin position="1384"/>
        <end position="1400"/>
    </location>
</feature>
<dbReference type="GO" id="GO:0009881">
    <property type="term" value="F:photoreceptor activity"/>
    <property type="evidence" value="ECO:0007669"/>
    <property type="project" value="UniProtKB-KW"/>
</dbReference>
<dbReference type="NCBIfam" id="TIGR00229">
    <property type="entry name" value="sensory_box"/>
    <property type="match status" value="1"/>
</dbReference>
<organism evidence="10 11">
    <name type="scientific">Edaphochlamys debaryana</name>
    <dbReference type="NCBI Taxonomy" id="47281"/>
    <lineage>
        <taxon>Eukaryota</taxon>
        <taxon>Viridiplantae</taxon>
        <taxon>Chlorophyta</taxon>
        <taxon>core chlorophytes</taxon>
        <taxon>Chlorophyceae</taxon>
        <taxon>CS clade</taxon>
        <taxon>Chlamydomonadales</taxon>
        <taxon>Chlamydomonadales incertae sedis</taxon>
        <taxon>Edaphochlamys</taxon>
    </lineage>
</organism>
<feature type="transmembrane region" description="Helical" evidence="8">
    <location>
        <begin position="107"/>
        <end position="126"/>
    </location>
</feature>
<keyword evidence="4" id="KW-0547">Nucleotide-binding</keyword>
<feature type="region of interest" description="Disordered" evidence="7">
    <location>
        <begin position="1701"/>
        <end position="1791"/>
    </location>
</feature>
<dbReference type="GO" id="GO:0016301">
    <property type="term" value="F:kinase activity"/>
    <property type="evidence" value="ECO:0007669"/>
    <property type="project" value="UniProtKB-KW"/>
</dbReference>
<keyword evidence="2" id="KW-0716">Sensory transduction</keyword>
<dbReference type="PANTHER" id="PTHR31600">
    <property type="entry name" value="TINY MACROCYSTS PROTEIN B-RELATED"/>
    <property type="match status" value="1"/>
</dbReference>
<dbReference type="FunFam" id="3.30.450.20:FF:000060">
    <property type="entry name" value="Sensor protein FixL"/>
    <property type="match status" value="1"/>
</dbReference>
<feature type="compositionally biased region" description="Acidic residues" evidence="7">
    <location>
        <begin position="1706"/>
        <end position="1722"/>
    </location>
</feature>
<dbReference type="GO" id="GO:0006355">
    <property type="term" value="P:regulation of DNA-templated transcription"/>
    <property type="evidence" value="ECO:0007669"/>
    <property type="project" value="InterPro"/>
</dbReference>
<keyword evidence="8" id="KW-0812">Transmembrane</keyword>
<feature type="transmembrane region" description="Helical" evidence="8">
    <location>
        <begin position="64"/>
        <end position="86"/>
    </location>
</feature>
<feature type="transmembrane region" description="Helical" evidence="8">
    <location>
        <begin position="251"/>
        <end position="272"/>
    </location>
</feature>
<evidence type="ECO:0000256" key="3">
    <source>
        <dbReference type="ARBA" id="ARBA00022679"/>
    </source>
</evidence>
<evidence type="ECO:0000259" key="9">
    <source>
        <dbReference type="PROSITE" id="PS50112"/>
    </source>
</evidence>
<dbReference type="Pfam" id="PF00989">
    <property type="entry name" value="PAS"/>
    <property type="match status" value="1"/>
</dbReference>
<dbReference type="InterPro" id="IPR013767">
    <property type="entry name" value="PAS_fold"/>
</dbReference>
<sequence length="2137" mass="235919">MYTLVKQSALSSWKFALLKIALEFMMNFMSNPAFKIDTNDGLWQILRWIVWRSPIMRLYGYKTYVTVMYVMVIMVALAIVGLVWLTMAMRKQEQSKWLKHAATFLHIWYDLMFVMCYVSFFDYFSFMADCDFLGEVKHHLYFEDVMCLEMPHLLHMLVALFTAALFLFVTALMMIAGCDLNPVSKGYLSSPAAYVRLKILFAKAGHAAYVIFANCLNSNVKVQTIGMVLAVGLVVWWNLRGVPFYRKTVNVVWTGLWFGVLYTCFLAFLAAWMKNGYDPETVDNRTQNVLYGMFPTVVGGALVAWAHLWWTMRPAKKFLGLDMTVKLTKVHKFSSVYEVELLSRVMRHFDIDGVVNEDAASQGEIIIKAGLQVFPGKPFLLILYSNFVLEVSKDGPASRTQLQLAAKASPNLVERYQIFCTQEASKRLKDSQEGGMDLQAYIEFKRNFRAVLRVHKDVLMMQADLWQQCMKNTLKVSAFDNSMESLESAIVRANQVYKRVLERYPNNGKLLRCYGKFLEGVKHDPVAAARVYGEANRQGGANALLALDLSGVQSAGKPEFLTSMSMEDDAVIVIDAEGTIMMVSQAVQKVFGYTKLELEGVNISLLMPQPFSQRHPSYLQRYISTNEPHILDTVREVVALHKDRYVFPIMLCVTKLSGVGSDSVFLGVVRPMPPNVHNLRAWIAPNGVFLCADQQFASAVGAMEGELVGHTLTSMVADQAAAEILLERCRDVSASDLDSGLVTASMEFKHRYLESVVMDVTVHLAGTDGQRILVINCKHTDAQDSSMLVVDVHMKIKFASADLALLLGYSMRKLATMRLDQLLPAPYNTLHAKWLKASWLDPPTVVAPYGCRAGVVVQLLTESGALTAARLKIKTLDVDPGDPTRQSTQYIVQLTKVAAEEVYHGRQLVLTTDFNGRVLQVSDPLSTSFDFQALRLIGLGLGELIDVFGGWVERGGDMQMLLLALLYKEQETPGMSWRMRVIEPVKEGEEKLPIVTGSQSLAGMKGRISRSACVQVELDDEGGEAGEEDNGTRIKVTLWRRDLMAGVVELDEDLVIRKASFLTGLITGLPPSYMQKKPLSKFLDIPESATWEKLCNAAAPQKKSALKAAAQKGIISPVLMYVGPHPDSGTMRLRMQGVHMLVPGGRAKIIATLHPDTTYTGAHVDLMKVLKIDTGASSVHGGDHGEGSGAASRAISAAPSRVKGRASRHQHSGVGHAEAHGDHEAHEHGGTTTEGDNDIDADNEPDVDSNHADDDDGDSQKGVTVNGQQSLHRATTNKSEFIEQWVRTLSKQVSGDVTGPDGKPEGKSGDAEAGLPPRKGVPSSLAPIAEGEDVGGGGGKLPPAQTFRRAFSNVSNNDKAAAEEADKAANDEAADKNADKASESGESSADGSQAASAFSATTDNSTASELVIDSRRGRLLKTLNKLLMGPSLMVHVDRLRVHSYFLIMLMFTAHLIGYLVITNLIGKEHDNIYLVHKQAMAMDRSQLIVVRTIFSTFCLRPNVTAKVSACGNSLDYNMGKLVTNIQLQEQYHQAVYLGLQETKVTRPELEVYDIWTNVPLDYSIFLDTNPPKVVQGQDAVWVLGNRYIAAAREAMYLIPVVKDFYRHHRTFAFLLANGLGPLFQGYAESLDYLVNSAWKSIEELRVELIILLIVEAIVVQLIASIYEGILVQRLESVRMLGILAMLGLPGPVLRQLSTVETKIVDDSDDDDDDDDDNEDEEGQEAKNAPKKSTSIKLTAAEAKGAAADPVETHGATPGDGHPMPIEGAKQDSKDVDSEASSADGKEGGATAAGGAVNKLAAGRSLKAMKFSGSKKARASDQHIHHHGHNRWRINGKTLIPSYWNLSKFAVPFVLWNITVVVVYVISLLKLNGMQAPLASLNMASHVTYRYTRVRAMGAAFVTQDSKEDRDVWRPMLQHELDLFESEYDALMYGGMPISLLNSTFRHEVPPSTFASTDFAQAFFKAKKCFRYEHSTCFSEGHQFYEPMVRRMVAEMRLLTLDADEDVAYNSTRYNFMATVGGNDLYEGLQQAAQLFVDYSISRYDIVTNMHTILLICAVFLIIAYLFFLLWPHLKKTLRDAGRQSALLSLVPPEMDVKGHVRAVVRRGQGIKRSRIAAAPGDTAQAAMPAAIMAPSGV</sequence>
<feature type="compositionally biased region" description="Basic residues" evidence="7">
    <location>
        <begin position="1202"/>
        <end position="1211"/>
    </location>
</feature>
<evidence type="ECO:0000256" key="5">
    <source>
        <dbReference type="ARBA" id="ARBA00022777"/>
    </source>
</evidence>
<dbReference type="InterPro" id="IPR035965">
    <property type="entry name" value="PAS-like_dom_sf"/>
</dbReference>
<gene>
    <name evidence="10" type="ORF">HYH03_014722</name>
</gene>
<feature type="domain" description="PAS" evidence="9">
    <location>
        <begin position="556"/>
        <end position="626"/>
    </location>
</feature>
<evidence type="ECO:0000256" key="6">
    <source>
        <dbReference type="ARBA" id="ARBA00022840"/>
    </source>
</evidence>
<keyword evidence="3" id="KW-0808">Transferase</keyword>
<name>A0A835XNL2_9CHLO</name>
<keyword evidence="1" id="KW-0675">Receptor</keyword>
<evidence type="ECO:0000256" key="2">
    <source>
        <dbReference type="ARBA" id="ARBA00022606"/>
    </source>
</evidence>
<dbReference type="PROSITE" id="PS50112">
    <property type="entry name" value="PAS"/>
    <property type="match status" value="1"/>
</dbReference>
<dbReference type="InterPro" id="IPR000014">
    <property type="entry name" value="PAS"/>
</dbReference>